<dbReference type="Proteomes" id="UP000234855">
    <property type="component" value="Unassembled WGS sequence"/>
</dbReference>
<gene>
    <name evidence="2" type="ORF">BLI708_08545</name>
    <name evidence="1" type="ORF">Tam1G_1803</name>
</gene>
<dbReference type="AlphaFoldDB" id="A0A2N5IQK4"/>
<evidence type="ECO:0000313" key="3">
    <source>
        <dbReference type="Proteomes" id="UP000234855"/>
    </source>
</evidence>
<sequence>MTDIEEPVKTQQGETIGKAHQPISLHISASVGDYEANLVDLEVDMPIDMEPWMSGNTLFVPKTDAKALTKRLTKGINAFVEAFADR</sequence>
<name>A0A2N5IQK4_9BIFI</name>
<accession>A0A2N5IQK4</accession>
<dbReference type="Proteomes" id="UP000663067">
    <property type="component" value="Chromosome"/>
</dbReference>
<proteinExistence type="predicted"/>
<organism evidence="1 3">
    <name type="scientific">Bifidobacterium imperatoris</name>
    <dbReference type="NCBI Taxonomy" id="2020965"/>
    <lineage>
        <taxon>Bacteria</taxon>
        <taxon>Bacillati</taxon>
        <taxon>Actinomycetota</taxon>
        <taxon>Actinomycetes</taxon>
        <taxon>Bifidobacteriales</taxon>
        <taxon>Bifidobacteriaceae</taxon>
        <taxon>Bifidobacterium</taxon>
    </lineage>
</organism>
<dbReference type="EMBL" id="CP071591">
    <property type="protein sequence ID" value="QSY57280.1"/>
    <property type="molecule type" value="Genomic_DNA"/>
</dbReference>
<reference evidence="1 3" key="1">
    <citation type="submission" date="2017-07" db="EMBL/GenBank/DDBJ databases">
        <title>Bifidobacterium novel species.</title>
        <authorList>
            <person name="Lugli G.A."/>
            <person name="Milani C."/>
            <person name="Duranti S."/>
            <person name="Mangifesta M."/>
        </authorList>
    </citation>
    <scope>NUCLEOTIDE SEQUENCE [LARGE SCALE GENOMIC DNA]</scope>
    <source>
        <strain evidence="1 3">45</strain>
    </source>
</reference>
<reference evidence="2 4" key="2">
    <citation type="submission" date="2021-03" db="EMBL/GenBank/DDBJ databases">
        <title>Genome sequencing of Bifidobacterium imperatoris JCM 32708.</title>
        <authorList>
            <person name="Kim J."/>
        </authorList>
    </citation>
    <scope>NUCLEOTIDE SEQUENCE [LARGE SCALE GENOMIC DNA]</scope>
    <source>
        <strain evidence="2 4">JCM 32708</strain>
    </source>
</reference>
<evidence type="ECO:0000313" key="4">
    <source>
        <dbReference type="Proteomes" id="UP000663067"/>
    </source>
</evidence>
<evidence type="ECO:0000313" key="1">
    <source>
        <dbReference type="EMBL" id="PLS24226.1"/>
    </source>
</evidence>
<evidence type="ECO:0000313" key="2">
    <source>
        <dbReference type="EMBL" id="QSY57280.1"/>
    </source>
</evidence>
<keyword evidence="4" id="KW-1185">Reference proteome</keyword>
<protein>
    <submittedName>
        <fullName evidence="1">Uncharacterized protein</fullName>
    </submittedName>
</protein>
<dbReference type="RefSeq" id="WP_101626301.1">
    <property type="nucleotide sequence ID" value="NZ_CP071591.1"/>
</dbReference>
<dbReference type="EMBL" id="NMWV01000025">
    <property type="protein sequence ID" value="PLS24226.1"/>
    <property type="molecule type" value="Genomic_DNA"/>
</dbReference>